<dbReference type="OrthoDB" id="2936081at2"/>
<evidence type="ECO:0008006" key="3">
    <source>
        <dbReference type="Google" id="ProtNLM"/>
    </source>
</evidence>
<name>A0A4P2QDG0_SORCE</name>
<proteinExistence type="predicted"/>
<protein>
    <recommendedName>
        <fullName evidence="3">DUF2750 domain-containing protein</fullName>
    </recommendedName>
</protein>
<dbReference type="InterPro" id="IPR021284">
    <property type="entry name" value="DUF2750"/>
</dbReference>
<evidence type="ECO:0000313" key="1">
    <source>
        <dbReference type="EMBL" id="AUX27824.1"/>
    </source>
</evidence>
<dbReference type="Proteomes" id="UP000295781">
    <property type="component" value="Chromosome"/>
</dbReference>
<dbReference type="AlphaFoldDB" id="A0A4P2QDG0"/>
<dbReference type="EMBL" id="CP012670">
    <property type="protein sequence ID" value="AUX27824.1"/>
    <property type="molecule type" value="Genomic_DNA"/>
</dbReference>
<evidence type="ECO:0000313" key="2">
    <source>
        <dbReference type="Proteomes" id="UP000295781"/>
    </source>
</evidence>
<gene>
    <name evidence="1" type="ORF">SOCEGT47_084220</name>
</gene>
<dbReference type="RefSeq" id="WP_129356288.1">
    <property type="nucleotide sequence ID" value="NZ_CP012670.1"/>
</dbReference>
<organism evidence="1 2">
    <name type="scientific">Sorangium cellulosum</name>
    <name type="common">Polyangium cellulosum</name>
    <dbReference type="NCBI Taxonomy" id="56"/>
    <lineage>
        <taxon>Bacteria</taxon>
        <taxon>Pseudomonadati</taxon>
        <taxon>Myxococcota</taxon>
        <taxon>Polyangia</taxon>
        <taxon>Polyangiales</taxon>
        <taxon>Polyangiaceae</taxon>
        <taxon>Sorangium</taxon>
    </lineage>
</organism>
<reference evidence="1 2" key="1">
    <citation type="submission" date="2015-09" db="EMBL/GenBank/DDBJ databases">
        <title>Sorangium comparison.</title>
        <authorList>
            <person name="Zaburannyi N."/>
            <person name="Bunk B."/>
            <person name="Overmann J."/>
            <person name="Mueller R."/>
        </authorList>
    </citation>
    <scope>NUCLEOTIDE SEQUENCE [LARGE SCALE GENOMIC DNA]</scope>
    <source>
        <strain evidence="1 2">So ceGT47</strain>
    </source>
</reference>
<accession>A0A4P2QDG0</accession>
<sequence length="129" mass="14606">MRRTSEHEIQAVLRLDGPERFRHFVKRVADDQIAWGLWQDGWALMANADGCQVFPLWPAREYAEIHREGEWAAYEARKIPLADLLDELLPRLAESGILPGVFPTPSGKGVTPGPEELAGALRKELENYE</sequence>
<dbReference type="Pfam" id="PF11042">
    <property type="entry name" value="DUF2750"/>
    <property type="match status" value="1"/>
</dbReference>